<dbReference type="SUPFAM" id="SSF47616">
    <property type="entry name" value="GST C-terminal domain-like"/>
    <property type="match status" value="1"/>
</dbReference>
<sequence>MITVHGNPHSTCTRKVLTTLEEKGAKYDLRVVDLATKQQKSSEHLARQPFGVVPVLDHDGFELYESRAIVRYLDRALPGVSLTPSDVRDYARMEQFISIEQSYFSGPTIQLLYQARGGQPDAKIVDENRAKLAHTADVLERRLGEAKYVGGASFSLGDISFMPYFALLERLGHGDIASSRKNVSRWWTDVSARESWKKVSG</sequence>
<keyword evidence="2 6" id="KW-0808">Transferase</keyword>
<dbReference type="SUPFAM" id="SSF52833">
    <property type="entry name" value="Thioredoxin-like"/>
    <property type="match status" value="1"/>
</dbReference>
<dbReference type="EMBL" id="CP011125">
    <property type="protein sequence ID" value="AKF05704.1"/>
    <property type="molecule type" value="Genomic_DNA"/>
</dbReference>
<dbReference type="STRING" id="927083.DB32_002853"/>
<dbReference type="GO" id="GO:0005737">
    <property type="term" value="C:cytoplasm"/>
    <property type="evidence" value="ECO:0007669"/>
    <property type="project" value="TreeGrafter"/>
</dbReference>
<dbReference type="SFLD" id="SFLDG00358">
    <property type="entry name" value="Main_(cytGST)"/>
    <property type="match status" value="1"/>
</dbReference>
<dbReference type="GO" id="GO:0043295">
    <property type="term" value="F:glutathione binding"/>
    <property type="evidence" value="ECO:0007669"/>
    <property type="project" value="TreeGrafter"/>
</dbReference>
<dbReference type="GO" id="GO:0006749">
    <property type="term" value="P:glutathione metabolic process"/>
    <property type="evidence" value="ECO:0007669"/>
    <property type="project" value="TreeGrafter"/>
</dbReference>
<dbReference type="InterPro" id="IPR036282">
    <property type="entry name" value="Glutathione-S-Trfase_C_sf"/>
</dbReference>
<dbReference type="Pfam" id="PF02798">
    <property type="entry name" value="GST_N"/>
    <property type="match status" value="1"/>
</dbReference>
<evidence type="ECO:0000256" key="1">
    <source>
        <dbReference type="ARBA" id="ARBA00012452"/>
    </source>
</evidence>
<name>A0A0F6SES5_9BACT</name>
<dbReference type="GO" id="GO:0004364">
    <property type="term" value="F:glutathione transferase activity"/>
    <property type="evidence" value="ECO:0007669"/>
    <property type="project" value="UniProtKB-EC"/>
</dbReference>
<feature type="domain" description="GST C-terminal" evidence="5">
    <location>
        <begin position="86"/>
        <end position="201"/>
    </location>
</feature>
<gene>
    <name evidence="6" type="ORF">DB32_002853</name>
</gene>
<dbReference type="RefSeq" id="WP_053232947.1">
    <property type="nucleotide sequence ID" value="NZ_CP011125.1"/>
</dbReference>
<dbReference type="FunFam" id="3.40.30.10:FF:000016">
    <property type="entry name" value="Glutathione S-transferase F2"/>
    <property type="match status" value="1"/>
</dbReference>
<dbReference type="InterPro" id="IPR040079">
    <property type="entry name" value="Glutathione_S-Trfase"/>
</dbReference>
<protein>
    <recommendedName>
        <fullName evidence="1">glutathione transferase</fullName>
        <ecNumber evidence="1">2.5.1.18</ecNumber>
    </recommendedName>
</protein>
<dbReference type="Pfam" id="PF00043">
    <property type="entry name" value="GST_C"/>
    <property type="match status" value="1"/>
</dbReference>
<feature type="domain" description="GST N-terminal" evidence="4">
    <location>
        <begin position="1"/>
        <end position="81"/>
    </location>
</feature>
<evidence type="ECO:0000256" key="2">
    <source>
        <dbReference type="ARBA" id="ARBA00022679"/>
    </source>
</evidence>
<dbReference type="InterPro" id="IPR004046">
    <property type="entry name" value="GST_C"/>
</dbReference>
<dbReference type="InterPro" id="IPR004045">
    <property type="entry name" value="Glutathione_S-Trfase_N"/>
</dbReference>
<evidence type="ECO:0000313" key="7">
    <source>
        <dbReference type="Proteomes" id="UP000034883"/>
    </source>
</evidence>
<organism evidence="6 7">
    <name type="scientific">Sandaracinus amylolyticus</name>
    <dbReference type="NCBI Taxonomy" id="927083"/>
    <lineage>
        <taxon>Bacteria</taxon>
        <taxon>Pseudomonadati</taxon>
        <taxon>Myxococcota</taxon>
        <taxon>Polyangia</taxon>
        <taxon>Polyangiales</taxon>
        <taxon>Sandaracinaceae</taxon>
        <taxon>Sandaracinus</taxon>
    </lineage>
</organism>
<dbReference type="CDD" id="cd03053">
    <property type="entry name" value="GST_N_Phi"/>
    <property type="match status" value="1"/>
</dbReference>
<dbReference type="AlphaFoldDB" id="A0A0F6SES5"/>
<dbReference type="PANTHER" id="PTHR43900">
    <property type="entry name" value="GLUTATHIONE S-TRANSFERASE RHO"/>
    <property type="match status" value="1"/>
</dbReference>
<evidence type="ECO:0000313" key="6">
    <source>
        <dbReference type="EMBL" id="AKF05704.1"/>
    </source>
</evidence>
<dbReference type="SFLD" id="SFLDS00019">
    <property type="entry name" value="Glutathione_Transferase_(cytos"/>
    <property type="match status" value="1"/>
</dbReference>
<dbReference type="KEGG" id="samy:DB32_002853"/>
<dbReference type="EC" id="2.5.1.18" evidence="1"/>
<keyword evidence="7" id="KW-1185">Reference proteome</keyword>
<dbReference type="Gene3D" id="1.20.1050.10">
    <property type="match status" value="1"/>
</dbReference>
<reference evidence="6 7" key="1">
    <citation type="submission" date="2015-03" db="EMBL/GenBank/DDBJ databases">
        <title>Genome assembly of Sandaracinus amylolyticus DSM 53668.</title>
        <authorList>
            <person name="Sharma G."/>
            <person name="Subramanian S."/>
        </authorList>
    </citation>
    <scope>NUCLEOTIDE SEQUENCE [LARGE SCALE GENOMIC DNA]</scope>
    <source>
        <strain evidence="6 7">DSM 53668</strain>
    </source>
</reference>
<evidence type="ECO:0000256" key="3">
    <source>
        <dbReference type="RuleBase" id="RU003494"/>
    </source>
</evidence>
<dbReference type="InterPro" id="IPR010987">
    <property type="entry name" value="Glutathione-S-Trfase_C-like"/>
</dbReference>
<proteinExistence type="inferred from homology"/>
<dbReference type="PROSITE" id="PS50405">
    <property type="entry name" value="GST_CTER"/>
    <property type="match status" value="1"/>
</dbReference>
<evidence type="ECO:0000259" key="5">
    <source>
        <dbReference type="PROSITE" id="PS50405"/>
    </source>
</evidence>
<evidence type="ECO:0000259" key="4">
    <source>
        <dbReference type="PROSITE" id="PS50404"/>
    </source>
</evidence>
<dbReference type="Gene3D" id="3.40.30.10">
    <property type="entry name" value="Glutaredoxin"/>
    <property type="match status" value="1"/>
</dbReference>
<dbReference type="Proteomes" id="UP000034883">
    <property type="component" value="Chromosome"/>
</dbReference>
<dbReference type="InterPro" id="IPR036249">
    <property type="entry name" value="Thioredoxin-like_sf"/>
</dbReference>
<comment type="similarity">
    <text evidence="3">Belongs to the GST superfamily.</text>
</comment>
<dbReference type="PROSITE" id="PS50404">
    <property type="entry name" value="GST_NTER"/>
    <property type="match status" value="1"/>
</dbReference>
<dbReference type="PANTHER" id="PTHR43900:SF3">
    <property type="entry name" value="GLUTATHIONE S-TRANSFERASE RHO"/>
    <property type="match status" value="1"/>
</dbReference>
<accession>A0A0F6SES5</accession>